<evidence type="ECO:0000256" key="3">
    <source>
        <dbReference type="ARBA" id="ARBA00023125"/>
    </source>
</evidence>
<dbReference type="SUPFAM" id="SSF46785">
    <property type="entry name" value="Winged helix' DNA-binding domain"/>
    <property type="match status" value="1"/>
</dbReference>
<comment type="similarity">
    <text evidence="1">Belongs to the LysR transcriptional regulatory family.</text>
</comment>
<reference evidence="6" key="1">
    <citation type="submission" date="2021-11" db="EMBL/GenBank/DDBJ databases">
        <title>Streptomyces corallinus and Kineosporia corallina sp. nov., two new coral-derived marine actinobacteria.</title>
        <authorList>
            <person name="Buangrab K."/>
            <person name="Sutthacheep M."/>
            <person name="Yeemin T."/>
            <person name="Harunari E."/>
            <person name="Igarashi Y."/>
            <person name="Sripreechasak P."/>
            <person name="Kanchanasin P."/>
            <person name="Tanasupawat S."/>
            <person name="Phongsopitanun W."/>
        </authorList>
    </citation>
    <scope>NUCLEOTIDE SEQUENCE</scope>
    <source>
        <strain evidence="6">JCM 31032</strain>
    </source>
</reference>
<evidence type="ECO:0000259" key="5">
    <source>
        <dbReference type="PROSITE" id="PS50931"/>
    </source>
</evidence>
<dbReference type="InterPro" id="IPR036390">
    <property type="entry name" value="WH_DNA-bd_sf"/>
</dbReference>
<dbReference type="SUPFAM" id="SSF53850">
    <property type="entry name" value="Periplasmic binding protein-like II"/>
    <property type="match status" value="1"/>
</dbReference>
<dbReference type="InterPro" id="IPR036388">
    <property type="entry name" value="WH-like_DNA-bd_sf"/>
</dbReference>
<dbReference type="Pfam" id="PF03466">
    <property type="entry name" value="LysR_substrate"/>
    <property type="match status" value="1"/>
</dbReference>
<organism evidence="6 7">
    <name type="scientific">Kineosporia babensis</name>
    <dbReference type="NCBI Taxonomy" id="499548"/>
    <lineage>
        <taxon>Bacteria</taxon>
        <taxon>Bacillati</taxon>
        <taxon>Actinomycetota</taxon>
        <taxon>Actinomycetes</taxon>
        <taxon>Kineosporiales</taxon>
        <taxon>Kineosporiaceae</taxon>
        <taxon>Kineosporia</taxon>
    </lineage>
</organism>
<keyword evidence="3" id="KW-0238">DNA-binding</keyword>
<sequence>MDLRPILPTLPLLTAIADTGGISAAADELGVPQSTVSRGIARLEHHLGTPLLDRDGRGVRLNPAGQELTTATRRALDLITEATTHIRADATRRDNTVSIVFQNSLGRTLIPALVKTLVTQRPGTHVNLRQGSRTYCIAEFTSGAADALLISPPLDPTPNTQTASLYTEHLVLAVPHTHHLATHPTVHLHELEGEPPLGLAPAYGLRNITDTLLNHAGVRVTYAFEGEDVQTVRGLVAAGLGIAILPPEGTTPDLTEIPIDNPHAIRELAATWRPHHTPRRPALTALANILQAEPTWLGRTNLQPPPTG</sequence>
<feature type="domain" description="HTH lysR-type" evidence="5">
    <location>
        <begin position="15"/>
        <end position="62"/>
    </location>
</feature>
<evidence type="ECO:0000313" key="6">
    <source>
        <dbReference type="EMBL" id="MCD5315870.1"/>
    </source>
</evidence>
<keyword evidence="2" id="KW-0805">Transcription regulation</keyword>
<dbReference type="RefSeq" id="WP_231448691.1">
    <property type="nucleotide sequence ID" value="NZ_JAJOMB010000025.1"/>
</dbReference>
<dbReference type="GO" id="GO:0032993">
    <property type="term" value="C:protein-DNA complex"/>
    <property type="evidence" value="ECO:0007669"/>
    <property type="project" value="TreeGrafter"/>
</dbReference>
<keyword evidence="7" id="KW-1185">Reference proteome</keyword>
<accession>A0A9X1NKE0</accession>
<dbReference type="AlphaFoldDB" id="A0A9X1NKE0"/>
<dbReference type="PROSITE" id="PS50931">
    <property type="entry name" value="HTH_LYSR"/>
    <property type="match status" value="1"/>
</dbReference>
<dbReference type="GO" id="GO:0003700">
    <property type="term" value="F:DNA-binding transcription factor activity"/>
    <property type="evidence" value="ECO:0007669"/>
    <property type="project" value="InterPro"/>
</dbReference>
<dbReference type="Gene3D" id="1.10.10.10">
    <property type="entry name" value="Winged helix-like DNA-binding domain superfamily/Winged helix DNA-binding domain"/>
    <property type="match status" value="1"/>
</dbReference>
<dbReference type="PRINTS" id="PR00039">
    <property type="entry name" value="HTHLYSR"/>
</dbReference>
<evidence type="ECO:0000256" key="2">
    <source>
        <dbReference type="ARBA" id="ARBA00023015"/>
    </source>
</evidence>
<dbReference type="EMBL" id="JAJOMB010000025">
    <property type="protein sequence ID" value="MCD5315870.1"/>
    <property type="molecule type" value="Genomic_DNA"/>
</dbReference>
<dbReference type="FunFam" id="1.10.10.10:FF:000001">
    <property type="entry name" value="LysR family transcriptional regulator"/>
    <property type="match status" value="1"/>
</dbReference>
<dbReference type="GO" id="GO:0003677">
    <property type="term" value="F:DNA binding"/>
    <property type="evidence" value="ECO:0007669"/>
    <property type="project" value="UniProtKB-KW"/>
</dbReference>
<protein>
    <submittedName>
        <fullName evidence="6">LysR family transcriptional regulator</fullName>
    </submittedName>
</protein>
<dbReference type="InterPro" id="IPR005119">
    <property type="entry name" value="LysR_subst-bd"/>
</dbReference>
<keyword evidence="4" id="KW-0804">Transcription</keyword>
<dbReference type="Gene3D" id="3.40.190.10">
    <property type="entry name" value="Periplasmic binding protein-like II"/>
    <property type="match status" value="2"/>
</dbReference>
<comment type="caution">
    <text evidence="6">The sequence shown here is derived from an EMBL/GenBank/DDBJ whole genome shotgun (WGS) entry which is preliminary data.</text>
</comment>
<dbReference type="Proteomes" id="UP001138997">
    <property type="component" value="Unassembled WGS sequence"/>
</dbReference>
<proteinExistence type="inferred from homology"/>
<name>A0A9X1NKE0_9ACTN</name>
<dbReference type="PANTHER" id="PTHR30346:SF28">
    <property type="entry name" value="HTH-TYPE TRANSCRIPTIONAL REGULATOR CYNR"/>
    <property type="match status" value="1"/>
</dbReference>
<evidence type="ECO:0000313" key="7">
    <source>
        <dbReference type="Proteomes" id="UP001138997"/>
    </source>
</evidence>
<gene>
    <name evidence="6" type="ORF">LR394_33750</name>
</gene>
<dbReference type="InterPro" id="IPR000847">
    <property type="entry name" value="LysR_HTH_N"/>
</dbReference>
<evidence type="ECO:0000256" key="4">
    <source>
        <dbReference type="ARBA" id="ARBA00023163"/>
    </source>
</evidence>
<evidence type="ECO:0000256" key="1">
    <source>
        <dbReference type="ARBA" id="ARBA00009437"/>
    </source>
</evidence>
<dbReference type="Pfam" id="PF00126">
    <property type="entry name" value="HTH_1"/>
    <property type="match status" value="1"/>
</dbReference>
<dbReference type="PANTHER" id="PTHR30346">
    <property type="entry name" value="TRANSCRIPTIONAL DUAL REGULATOR HCAR-RELATED"/>
    <property type="match status" value="1"/>
</dbReference>